<dbReference type="Proteomes" id="UP000050381">
    <property type="component" value="Unassembled WGS sequence"/>
</dbReference>
<evidence type="ECO:0000313" key="1">
    <source>
        <dbReference type="EMBL" id="KPW97934.1"/>
    </source>
</evidence>
<sequence>MLFNNIQNLWIGLSSFTVELFIIAYSYHSHYNGLKYVHTQEDIFVKHIITDEKIDSIANLFFKLRSRVKISVVFFVKLIELSPLNRDKPLI</sequence>
<reference evidence="1 2" key="1">
    <citation type="submission" date="2015-09" db="EMBL/GenBank/DDBJ databases">
        <title>Genome announcement of multiple Pseudomonas syringae strains.</title>
        <authorList>
            <person name="Thakur S."/>
            <person name="Wang P.W."/>
            <person name="Gong Y."/>
            <person name="Weir B.S."/>
            <person name="Guttman D.S."/>
        </authorList>
    </citation>
    <scope>NUCLEOTIDE SEQUENCE [LARGE SCALE GENOMIC DNA]</scope>
    <source>
        <strain evidence="1 2">ICMP9419</strain>
    </source>
</reference>
<evidence type="ECO:0000313" key="2">
    <source>
        <dbReference type="Proteomes" id="UP000050381"/>
    </source>
</evidence>
<name>A0A0N8R6G6_PSESX</name>
<dbReference type="EMBL" id="LJQD01000141">
    <property type="protein sequence ID" value="KPW97934.1"/>
    <property type="molecule type" value="Genomic_DNA"/>
</dbReference>
<organism evidence="1 2">
    <name type="scientific">Pseudomonas syringae pv. castaneae</name>
    <dbReference type="NCBI Taxonomy" id="264450"/>
    <lineage>
        <taxon>Bacteria</taxon>
        <taxon>Pseudomonadati</taxon>
        <taxon>Pseudomonadota</taxon>
        <taxon>Gammaproteobacteria</taxon>
        <taxon>Pseudomonadales</taxon>
        <taxon>Pseudomonadaceae</taxon>
        <taxon>Pseudomonas</taxon>
        <taxon>Pseudomonas syringae</taxon>
    </lineage>
</organism>
<protein>
    <submittedName>
        <fullName evidence="1">Conjugal transfer protein</fullName>
    </submittedName>
</protein>
<comment type="caution">
    <text evidence="1">The sequence shown here is derived from an EMBL/GenBank/DDBJ whole genome shotgun (WGS) entry which is preliminary data.</text>
</comment>
<accession>A0A0N8R6G6</accession>
<gene>
    <name evidence="1" type="ORF">ALO79_200056</name>
</gene>
<proteinExistence type="predicted"/>
<dbReference type="AlphaFoldDB" id="A0A0N8R6G6"/>